<evidence type="ECO:0008006" key="9">
    <source>
        <dbReference type="Google" id="ProtNLM"/>
    </source>
</evidence>
<evidence type="ECO:0000256" key="1">
    <source>
        <dbReference type="ARBA" id="ARBA00004141"/>
    </source>
</evidence>
<evidence type="ECO:0000313" key="7">
    <source>
        <dbReference type="EMBL" id="PRX43624.1"/>
    </source>
</evidence>
<comment type="caution">
    <text evidence="7">The sequence shown here is derived from an EMBL/GenBank/DDBJ whole genome shotgun (WGS) entry which is preliminary data.</text>
</comment>
<name>A0A2T0LL58_9PSEU</name>
<keyword evidence="4 6" id="KW-1133">Transmembrane helix</keyword>
<dbReference type="AlphaFoldDB" id="A0A2T0LL58"/>
<protein>
    <recommendedName>
        <fullName evidence="9">Succinate-acetate transporter protein</fullName>
    </recommendedName>
</protein>
<feature type="transmembrane region" description="Helical" evidence="6">
    <location>
        <begin position="27"/>
        <end position="55"/>
    </location>
</feature>
<feature type="transmembrane region" description="Helical" evidence="6">
    <location>
        <begin position="95"/>
        <end position="116"/>
    </location>
</feature>
<evidence type="ECO:0000256" key="5">
    <source>
        <dbReference type="ARBA" id="ARBA00023136"/>
    </source>
</evidence>
<comment type="subcellular location">
    <subcellularLocation>
        <location evidence="1">Membrane</location>
        <topology evidence="1">Multi-pass membrane protein</topology>
    </subcellularLocation>
</comment>
<dbReference type="EMBL" id="PVNH01000014">
    <property type="protein sequence ID" value="PRX43624.1"/>
    <property type="molecule type" value="Genomic_DNA"/>
</dbReference>
<comment type="similarity">
    <text evidence="2">Belongs to the acetate uptake transporter (AceTr) (TC 2.A.96) family.</text>
</comment>
<dbReference type="InterPro" id="IPR000791">
    <property type="entry name" value="Gpr1/Fun34/SatP-like"/>
</dbReference>
<dbReference type="PANTHER" id="PTHR31123:SF1">
    <property type="entry name" value="ACCUMULATION OF DYADS PROTEIN 2-RELATED"/>
    <property type="match status" value="1"/>
</dbReference>
<evidence type="ECO:0000256" key="6">
    <source>
        <dbReference type="SAM" id="Phobius"/>
    </source>
</evidence>
<evidence type="ECO:0000256" key="3">
    <source>
        <dbReference type="ARBA" id="ARBA00022692"/>
    </source>
</evidence>
<keyword evidence="8" id="KW-1185">Reference proteome</keyword>
<organism evidence="7 8">
    <name type="scientific">Prauserella shujinwangii</name>
    <dbReference type="NCBI Taxonomy" id="1453103"/>
    <lineage>
        <taxon>Bacteria</taxon>
        <taxon>Bacillati</taxon>
        <taxon>Actinomycetota</taxon>
        <taxon>Actinomycetes</taxon>
        <taxon>Pseudonocardiales</taxon>
        <taxon>Pseudonocardiaceae</taxon>
        <taxon>Prauserella</taxon>
    </lineage>
</organism>
<dbReference type="GO" id="GO:0015123">
    <property type="term" value="F:acetate transmembrane transporter activity"/>
    <property type="evidence" value="ECO:0007669"/>
    <property type="project" value="TreeGrafter"/>
</dbReference>
<dbReference type="OrthoDB" id="9787939at2"/>
<feature type="transmembrane region" description="Helical" evidence="6">
    <location>
        <begin position="61"/>
        <end position="83"/>
    </location>
</feature>
<feature type="transmembrane region" description="Helical" evidence="6">
    <location>
        <begin position="128"/>
        <end position="149"/>
    </location>
</feature>
<evidence type="ECO:0000256" key="2">
    <source>
        <dbReference type="ARBA" id="ARBA00005587"/>
    </source>
</evidence>
<feature type="transmembrane region" description="Helical" evidence="6">
    <location>
        <begin position="158"/>
        <end position="179"/>
    </location>
</feature>
<dbReference type="Proteomes" id="UP000238362">
    <property type="component" value="Unassembled WGS sequence"/>
</dbReference>
<dbReference type="PANTHER" id="PTHR31123">
    <property type="entry name" value="ACCUMULATION OF DYADS PROTEIN 2-RELATED"/>
    <property type="match status" value="1"/>
</dbReference>
<reference evidence="7 8" key="1">
    <citation type="submission" date="2018-03" db="EMBL/GenBank/DDBJ databases">
        <title>Genomic Encyclopedia of Type Strains, Phase III (KMG-III): the genomes of soil and plant-associated and newly described type strains.</title>
        <authorList>
            <person name="Whitman W."/>
        </authorList>
    </citation>
    <scope>NUCLEOTIDE SEQUENCE [LARGE SCALE GENOMIC DNA]</scope>
    <source>
        <strain evidence="7 8">CGMCC 4.7125</strain>
    </source>
</reference>
<dbReference type="RefSeq" id="WP_106182195.1">
    <property type="nucleotide sequence ID" value="NZ_PVNH01000014.1"/>
</dbReference>
<gene>
    <name evidence="7" type="ORF">B0I33_11485</name>
</gene>
<proteinExistence type="inferred from homology"/>
<dbReference type="Pfam" id="PF01184">
    <property type="entry name" value="Gpr1_Fun34_YaaH"/>
    <property type="match status" value="1"/>
</dbReference>
<sequence>MARSADRNAEHEGGFWRDRTRIVLTPVAAPSILGLFGFAASAFAVSANVVGWYGVRSVTPLVLAAFVLTFGGVAQVLAAMWAYRARDAVATAMHGAWGSYWIGYGLYHLLIAAAVLPAPTADAVARTAFGFWFVGLAAITVIGSAAAAAENLGIALELLGRTCGATLLAIGLIAGVPAARTAGGYALIVAAVLACYTASGLLLEAATQRVVLPVGKRGAEPDTPGARPRRIVQYPAGEPGVRYGQ</sequence>
<keyword evidence="5 6" id="KW-0472">Membrane</keyword>
<evidence type="ECO:0000313" key="8">
    <source>
        <dbReference type="Proteomes" id="UP000238362"/>
    </source>
</evidence>
<evidence type="ECO:0000256" key="4">
    <source>
        <dbReference type="ARBA" id="ARBA00022989"/>
    </source>
</evidence>
<dbReference type="InterPro" id="IPR051633">
    <property type="entry name" value="AceTr"/>
</dbReference>
<dbReference type="GO" id="GO:0005886">
    <property type="term" value="C:plasma membrane"/>
    <property type="evidence" value="ECO:0007669"/>
    <property type="project" value="TreeGrafter"/>
</dbReference>
<feature type="transmembrane region" description="Helical" evidence="6">
    <location>
        <begin position="185"/>
        <end position="203"/>
    </location>
</feature>
<accession>A0A2T0LL58</accession>
<keyword evidence="3 6" id="KW-0812">Transmembrane</keyword>